<feature type="domain" description="Sushi" evidence="7">
    <location>
        <begin position="11"/>
        <end position="74"/>
    </location>
</feature>
<evidence type="ECO:0000256" key="5">
    <source>
        <dbReference type="PROSITE-ProRule" id="PRU00302"/>
    </source>
</evidence>
<dbReference type="Gene3D" id="2.10.70.10">
    <property type="entry name" value="Complement Module, domain 1"/>
    <property type="match status" value="3"/>
</dbReference>
<feature type="disulfide bond" evidence="5">
    <location>
        <begin position="161"/>
        <end position="204"/>
    </location>
</feature>
<dbReference type="InterPro" id="IPR035976">
    <property type="entry name" value="Sushi/SCR/CCP_sf"/>
</dbReference>
<proteinExistence type="predicted"/>
<accession>A0AAD9NEY9</accession>
<keyword evidence="1 5" id="KW-0768">Sushi</keyword>
<gene>
    <name evidence="8" type="ORF">LSH36_45g12020</name>
</gene>
<dbReference type="PANTHER" id="PTHR19325">
    <property type="entry name" value="COMPLEMENT COMPONENT-RELATED SUSHI DOMAIN-CONTAINING"/>
    <property type="match status" value="1"/>
</dbReference>
<evidence type="ECO:0000256" key="3">
    <source>
        <dbReference type="ARBA" id="ARBA00023157"/>
    </source>
</evidence>
<dbReference type="EMBL" id="JAODUP010000045">
    <property type="protein sequence ID" value="KAK2165821.1"/>
    <property type="molecule type" value="Genomic_DNA"/>
</dbReference>
<name>A0AAD9NEY9_9ANNE</name>
<comment type="caution">
    <text evidence="5">Lacks conserved residue(s) required for the propagation of feature annotation.</text>
</comment>
<feature type="domain" description="Sushi" evidence="7">
    <location>
        <begin position="159"/>
        <end position="219"/>
    </location>
</feature>
<comment type="caution">
    <text evidence="8">The sequence shown here is derived from an EMBL/GenBank/DDBJ whole genome shotgun (WGS) entry which is preliminary data.</text>
</comment>
<keyword evidence="6" id="KW-1133">Transmembrane helix</keyword>
<evidence type="ECO:0000256" key="4">
    <source>
        <dbReference type="ARBA" id="ARBA00023180"/>
    </source>
</evidence>
<evidence type="ECO:0000259" key="7">
    <source>
        <dbReference type="PROSITE" id="PS50923"/>
    </source>
</evidence>
<dbReference type="InterPro" id="IPR000436">
    <property type="entry name" value="Sushi_SCR_CCP_dom"/>
</dbReference>
<reference evidence="8" key="1">
    <citation type="journal article" date="2023" name="Mol. Biol. Evol.">
        <title>Third-Generation Sequencing Reveals the Adaptive Role of the Epigenome in Three Deep-Sea Polychaetes.</title>
        <authorList>
            <person name="Perez M."/>
            <person name="Aroh O."/>
            <person name="Sun Y."/>
            <person name="Lan Y."/>
            <person name="Juniper S.K."/>
            <person name="Young C.R."/>
            <person name="Angers B."/>
            <person name="Qian P.Y."/>
        </authorList>
    </citation>
    <scope>NUCLEOTIDE SEQUENCE</scope>
    <source>
        <strain evidence="8">P08H-3</strain>
    </source>
</reference>
<evidence type="ECO:0000313" key="8">
    <source>
        <dbReference type="EMBL" id="KAK2165821.1"/>
    </source>
</evidence>
<keyword evidence="2" id="KW-0677">Repeat</keyword>
<dbReference type="SMART" id="SM00032">
    <property type="entry name" value="CCP"/>
    <property type="match status" value="4"/>
</dbReference>
<keyword evidence="4" id="KW-0325">Glycoprotein</keyword>
<sequence>MISHNINFVSVMCEIPEVYPNMVIYGNGRYYVNSVVTVSCTGHGYRFLDGGTHRTLICLPQGRWHTIIRGGCHETKSVNKCTTIAEEEQDQQGYGKCVPLPWFQNATIGSVSRDFLSDAGSRVDIVCNKGYRFSDGSKTKVIRCLSGGRWTGLDDCIIEVCPVLNISEYTSISTSKAVYGIVLTVTCRPGYRLKNGAASMEIRCLGEDGWTENNTDCLPVHCLPLTLIKDLDVSTQNSSVYSAVNVSCDGWDHVITVTCLATGDWYPTPPICNDSSHLSSMDPTEADGSNIFGIISLGLMTVFVVAIILSDVKLIFQHLIRNRKKRR</sequence>
<keyword evidence="6" id="KW-0472">Membrane</keyword>
<keyword evidence="9" id="KW-1185">Reference proteome</keyword>
<protein>
    <recommendedName>
        <fullName evidence="7">Sushi domain-containing protein</fullName>
    </recommendedName>
</protein>
<evidence type="ECO:0000313" key="9">
    <source>
        <dbReference type="Proteomes" id="UP001208570"/>
    </source>
</evidence>
<dbReference type="CDD" id="cd00033">
    <property type="entry name" value="CCP"/>
    <property type="match status" value="3"/>
</dbReference>
<dbReference type="Pfam" id="PF00084">
    <property type="entry name" value="Sushi"/>
    <property type="match status" value="3"/>
</dbReference>
<feature type="domain" description="Sushi" evidence="7">
    <location>
        <begin position="95"/>
        <end position="158"/>
    </location>
</feature>
<organism evidence="8 9">
    <name type="scientific">Paralvinella palmiformis</name>
    <dbReference type="NCBI Taxonomy" id="53620"/>
    <lineage>
        <taxon>Eukaryota</taxon>
        <taxon>Metazoa</taxon>
        <taxon>Spiralia</taxon>
        <taxon>Lophotrochozoa</taxon>
        <taxon>Annelida</taxon>
        <taxon>Polychaeta</taxon>
        <taxon>Sedentaria</taxon>
        <taxon>Canalipalpata</taxon>
        <taxon>Terebellida</taxon>
        <taxon>Terebelliformia</taxon>
        <taxon>Alvinellidae</taxon>
        <taxon>Paralvinella</taxon>
    </lineage>
</organism>
<dbReference type="InterPro" id="IPR050350">
    <property type="entry name" value="Compl-Cell_Adhes-Reg"/>
</dbReference>
<dbReference type="AlphaFoldDB" id="A0AAD9NEY9"/>
<evidence type="ECO:0000256" key="6">
    <source>
        <dbReference type="SAM" id="Phobius"/>
    </source>
</evidence>
<dbReference type="SUPFAM" id="SSF57535">
    <property type="entry name" value="Complement control module/SCR domain"/>
    <property type="match status" value="4"/>
</dbReference>
<dbReference type="PANTHER" id="PTHR19325:SF575">
    <property type="entry name" value="LOCOMOTION-RELATED PROTEIN HIKARU GENKI"/>
    <property type="match status" value="1"/>
</dbReference>
<keyword evidence="3 5" id="KW-1015">Disulfide bond</keyword>
<evidence type="ECO:0000256" key="1">
    <source>
        <dbReference type="ARBA" id="ARBA00022659"/>
    </source>
</evidence>
<evidence type="ECO:0000256" key="2">
    <source>
        <dbReference type="ARBA" id="ARBA00022737"/>
    </source>
</evidence>
<dbReference type="Proteomes" id="UP001208570">
    <property type="component" value="Unassembled WGS sequence"/>
</dbReference>
<feature type="transmembrane region" description="Helical" evidence="6">
    <location>
        <begin position="291"/>
        <end position="316"/>
    </location>
</feature>
<keyword evidence="6" id="KW-0812">Transmembrane</keyword>
<dbReference type="PROSITE" id="PS50923">
    <property type="entry name" value="SUSHI"/>
    <property type="match status" value="3"/>
</dbReference>